<gene>
    <name evidence="1" type="ORF">GCN75_03525</name>
</gene>
<sequence>MTYGLHIENDLGGLLLTPESPGLAYIGTAAFVGAADPVGSPSTAKVLGRYRVTSTKEPLAFIELRGDLLFSVYSVTLSAASTWDILVYCSDVSGGNGATPTARVAAVHCFAPLAAPVGGGYGFRLLDAAGNCTFDLGAKMIMPRAIGEFTAATPPTGSFDLQSYALPSMSRPAICGLADGVGSRGLVNSPGSGTSTELDFAGAFLFRAPSTLDRTQMCVRAEPVDIPPFALRMRYRASTVLLIDMADY</sequence>
<evidence type="ECO:0000313" key="2">
    <source>
        <dbReference type="Proteomes" id="UP000468717"/>
    </source>
</evidence>
<keyword evidence="2" id="KW-1185">Reference proteome</keyword>
<name>A0A6I1ID59_9BURK</name>
<proteinExistence type="predicted"/>
<protein>
    <submittedName>
        <fullName evidence="1">Uncharacterized protein</fullName>
    </submittedName>
</protein>
<dbReference type="EMBL" id="WFLI01000003">
    <property type="protein sequence ID" value="KAB8066276.1"/>
    <property type="molecule type" value="Genomic_DNA"/>
</dbReference>
<accession>A0A6I1ID59</accession>
<dbReference type="AlphaFoldDB" id="A0A6I1ID59"/>
<evidence type="ECO:0000313" key="1">
    <source>
        <dbReference type="EMBL" id="KAB8066276.1"/>
    </source>
</evidence>
<dbReference type="RefSeq" id="WP_152281375.1">
    <property type="nucleotide sequence ID" value="NZ_WFLI01000003.1"/>
</dbReference>
<comment type="caution">
    <text evidence="1">The sequence shown here is derived from an EMBL/GenBank/DDBJ whole genome shotgun (WGS) entry which is preliminary data.</text>
</comment>
<organism evidence="1 2">
    <name type="scientific">Janthinobacterium violaceinigrum</name>
    <dbReference type="NCBI Taxonomy" id="2654252"/>
    <lineage>
        <taxon>Bacteria</taxon>
        <taxon>Pseudomonadati</taxon>
        <taxon>Pseudomonadota</taxon>
        <taxon>Betaproteobacteria</taxon>
        <taxon>Burkholderiales</taxon>
        <taxon>Oxalobacteraceae</taxon>
        <taxon>Janthinobacterium</taxon>
    </lineage>
</organism>
<reference evidence="1 2" key="1">
    <citation type="submission" date="2019-10" db="EMBL/GenBank/DDBJ databases">
        <title>Three novel species isolated from a subtropical stream in China.</title>
        <authorList>
            <person name="Lu H."/>
        </authorList>
    </citation>
    <scope>NUCLEOTIDE SEQUENCE [LARGE SCALE GENOMIC DNA]</scope>
    <source>
        <strain evidence="1 2">FT13W</strain>
    </source>
</reference>
<dbReference type="Proteomes" id="UP000468717">
    <property type="component" value="Unassembled WGS sequence"/>
</dbReference>